<feature type="chain" id="PRO_5041641804" evidence="4">
    <location>
        <begin position="30"/>
        <end position="817"/>
    </location>
</feature>
<keyword evidence="2 3" id="KW-0802">TPR repeat</keyword>
<dbReference type="Proteomes" id="UP000597886">
    <property type="component" value="Unassembled WGS sequence"/>
</dbReference>
<evidence type="ECO:0000256" key="2">
    <source>
        <dbReference type="ARBA" id="ARBA00022803"/>
    </source>
</evidence>
<dbReference type="SUPFAM" id="SSF48452">
    <property type="entry name" value="TPR-like"/>
    <property type="match status" value="3"/>
</dbReference>
<dbReference type="GO" id="GO:0042802">
    <property type="term" value="F:identical protein binding"/>
    <property type="evidence" value="ECO:0007669"/>
    <property type="project" value="InterPro"/>
</dbReference>
<dbReference type="SMART" id="SM00028">
    <property type="entry name" value="TPR"/>
    <property type="match status" value="6"/>
</dbReference>
<sequence>MNWIVPPIGARLIAALFAATLLLSACDSAEERAEAHFQAGLAHLEAGDVERALVEFRNVFNLNGQHKEARLTFARVERERGNIPVAYGQYLRLIEQYPDNLEGHRSLAEMALEVGNWEDVRRHGALASALAPDDIEIKSINNMLAYTDAVRDGDFASVDVAVHRAREMIKSHPELMTARQIVIDHLIRDEDWPGVLQETEVAIATDPMEESLYGIRLRALQELDMPAEIEAFLRQMAVTFPDDEGVEQLLVEHYIDQGNLDAAEQMLRAEVDPLAEDHMPTQRLIAFLNDNRDSAAAIAELDTIIAQNGPNTFQFKTVRAALKFRSGDEQAAIAEMQTLLEGAERNIQTRASEAEFALMLFQVGQPDEARALVEKVLSEDAAQVSALKFKASWLIDEDKTGDAIVLLREALGQAPRDPQLMTLMAQAHERNGDRELMGEMLALATEISGNAPDETLRYVRFLIAEGDLVIAERVLAQALRQTPEHSELLLLLGEVYLSMQDWDRLETVLHAIRDLDSPGTRRSANELRAHMLAAQQRTQELTSFLNELADDPEFGLPADIALVRLMLTKGQTAEAFAHLDQLLAEDPDSLPIRLIKARALISEGDRGEAEQLYRVILEEYPTTTRAWIALHGLATERNAPDQAREILTEALTNLPENPALLMLQATEYERSGDLDQAIATYEKLYPITNRSLIVANNLASLLTTHRNDEESLRRAQVLAQRLRGTQEPVFQETYGWVAYRVGNYEEAVAYLEPAAAAFPEHPLVLYHLGKTYAALERNEDALRLLHKARAFSGASTEVASLVEAEIEQLNAVPTNSH</sequence>
<dbReference type="Pfam" id="PF14559">
    <property type="entry name" value="TPR_19"/>
    <property type="match status" value="3"/>
</dbReference>
<evidence type="ECO:0000256" key="1">
    <source>
        <dbReference type="ARBA" id="ARBA00022737"/>
    </source>
</evidence>
<evidence type="ECO:0000256" key="3">
    <source>
        <dbReference type="PROSITE-ProRule" id="PRU00339"/>
    </source>
</evidence>
<protein>
    <submittedName>
        <fullName evidence="5">Tetratricopeptide repeat protein</fullName>
    </submittedName>
</protein>
<keyword evidence="1" id="KW-0677">Repeat</keyword>
<dbReference type="InterPro" id="IPR011990">
    <property type="entry name" value="TPR-like_helical_dom_sf"/>
</dbReference>
<dbReference type="InterPro" id="IPR051012">
    <property type="entry name" value="CellSynth/LPSAsmb/PSIAsmb"/>
</dbReference>
<dbReference type="EMBL" id="WVRA01000012">
    <property type="protein sequence ID" value="NOE20712.1"/>
    <property type="molecule type" value="Genomic_DNA"/>
</dbReference>
<dbReference type="Gene3D" id="1.25.40.10">
    <property type="entry name" value="Tetratricopeptide repeat domain"/>
    <property type="match status" value="5"/>
</dbReference>
<dbReference type="PROSITE" id="PS50005">
    <property type="entry name" value="TPR"/>
    <property type="match status" value="1"/>
</dbReference>
<feature type="repeat" description="TPR" evidence="3">
    <location>
        <begin position="33"/>
        <end position="66"/>
    </location>
</feature>
<gene>
    <name evidence="5" type="ORF">GS634_21490</name>
</gene>
<dbReference type="RefSeq" id="WP_171331831.1">
    <property type="nucleotide sequence ID" value="NZ_WVRA01000012.1"/>
</dbReference>
<evidence type="ECO:0000256" key="4">
    <source>
        <dbReference type="SAM" id="SignalP"/>
    </source>
</evidence>
<dbReference type="PANTHER" id="PTHR45586:SF1">
    <property type="entry name" value="LIPOPOLYSACCHARIDE ASSEMBLY PROTEIN B"/>
    <property type="match status" value="1"/>
</dbReference>
<keyword evidence="4" id="KW-0732">Signal</keyword>
<proteinExistence type="predicted"/>
<organism evidence="5 6">
    <name type="scientific">Ruegeria atlantica</name>
    <dbReference type="NCBI Taxonomy" id="81569"/>
    <lineage>
        <taxon>Bacteria</taxon>
        <taxon>Pseudomonadati</taxon>
        <taxon>Pseudomonadota</taxon>
        <taxon>Alphaproteobacteria</taxon>
        <taxon>Rhodobacterales</taxon>
        <taxon>Roseobacteraceae</taxon>
        <taxon>Ruegeria</taxon>
    </lineage>
</organism>
<comment type="caution">
    <text evidence="5">The sequence shown here is derived from an EMBL/GenBank/DDBJ whole genome shotgun (WGS) entry which is preliminary data.</text>
</comment>
<accession>A0AA91BTG1</accession>
<evidence type="ECO:0000313" key="6">
    <source>
        <dbReference type="Proteomes" id="UP000597886"/>
    </source>
</evidence>
<evidence type="ECO:0000313" key="5">
    <source>
        <dbReference type="EMBL" id="NOE20712.1"/>
    </source>
</evidence>
<feature type="signal peptide" evidence="4">
    <location>
        <begin position="1"/>
        <end position="29"/>
    </location>
</feature>
<dbReference type="InterPro" id="IPR011717">
    <property type="entry name" value="TPR-4"/>
</dbReference>
<reference evidence="5" key="1">
    <citation type="submission" date="2019-12" db="EMBL/GenBank/DDBJ databases">
        <title>Ruegeria JWLKs population differentiation of coral mucus and skeleton niches.</title>
        <authorList>
            <person name="Luo D."/>
        </authorList>
    </citation>
    <scope>NUCLEOTIDE SEQUENCE</scope>
    <source>
        <strain evidence="5">HKCCD6181</strain>
    </source>
</reference>
<name>A0AA91BTG1_9RHOB</name>
<dbReference type="InterPro" id="IPR019734">
    <property type="entry name" value="TPR_rpt"/>
</dbReference>
<dbReference type="Pfam" id="PF07721">
    <property type="entry name" value="TPR_4"/>
    <property type="match status" value="1"/>
</dbReference>
<dbReference type="SUPFAM" id="SSF81901">
    <property type="entry name" value="HCP-like"/>
    <property type="match status" value="1"/>
</dbReference>
<dbReference type="PANTHER" id="PTHR45586">
    <property type="entry name" value="TPR REPEAT-CONTAINING PROTEIN PA4667"/>
    <property type="match status" value="1"/>
</dbReference>
<dbReference type="AlphaFoldDB" id="A0AA91BTG1"/>
<dbReference type="Pfam" id="PF13432">
    <property type="entry name" value="TPR_16"/>
    <property type="match status" value="1"/>
</dbReference>